<dbReference type="CDD" id="cd16928">
    <property type="entry name" value="HATPase_GyrB-like"/>
    <property type="match status" value="1"/>
</dbReference>
<dbReference type="InterPro" id="IPR011557">
    <property type="entry name" value="GyrB"/>
</dbReference>
<dbReference type="Pfam" id="PF02518">
    <property type="entry name" value="HATPase_c"/>
    <property type="match status" value="1"/>
</dbReference>
<dbReference type="NCBIfam" id="NF004189">
    <property type="entry name" value="PRK05644.1"/>
    <property type="match status" value="1"/>
</dbReference>
<feature type="binding site" evidence="11">
    <location>
        <position position="514"/>
    </location>
    <ligand>
        <name>Mg(2+)</name>
        <dbReference type="ChEBI" id="CHEBI:18420"/>
        <label>2</label>
    </ligand>
</feature>
<evidence type="ECO:0000256" key="5">
    <source>
        <dbReference type="ARBA" id="ARBA00022741"/>
    </source>
</evidence>
<dbReference type="InterPro" id="IPR013759">
    <property type="entry name" value="Topo_IIA_B_C"/>
</dbReference>
<evidence type="ECO:0000256" key="6">
    <source>
        <dbReference type="ARBA" id="ARBA00022840"/>
    </source>
</evidence>
<dbReference type="InterPro" id="IPR034160">
    <property type="entry name" value="TOPRIM_GyrB"/>
</dbReference>
<dbReference type="AlphaFoldDB" id="A0A2W5SX14"/>
<keyword evidence="3 11" id="KW-0963">Cytoplasm</keyword>
<comment type="function">
    <text evidence="11">A type II topoisomerase that negatively supercoils closed circular double-stranded (ds) DNA in an ATP-dependent manner to modulate DNA topology and maintain chromosomes in an underwound state. Negative supercoiling favors strand separation, and DNA replication, transcription, recombination and repair, all of which involve strand separation. Also able to catalyze the interconversion of other topological isomers of dsDNA rings, including catenanes and knotted rings. Type II topoisomerases break and join 2 DNA strands simultaneously in an ATP-dependent manner.</text>
</comment>
<dbReference type="Gene3D" id="3.40.50.670">
    <property type="match status" value="2"/>
</dbReference>
<evidence type="ECO:0000256" key="2">
    <source>
        <dbReference type="ARBA" id="ARBA00010708"/>
    </source>
</evidence>
<keyword evidence="7 11" id="KW-0460">Magnesium</keyword>
<evidence type="ECO:0000256" key="11">
    <source>
        <dbReference type="HAMAP-Rule" id="MF_01898"/>
    </source>
</evidence>
<evidence type="ECO:0000259" key="12">
    <source>
        <dbReference type="PROSITE" id="PS50880"/>
    </source>
</evidence>
<organism evidence="13 14">
    <name type="scientific">Archangium gephyra</name>
    <dbReference type="NCBI Taxonomy" id="48"/>
    <lineage>
        <taxon>Bacteria</taxon>
        <taxon>Pseudomonadati</taxon>
        <taxon>Myxococcota</taxon>
        <taxon>Myxococcia</taxon>
        <taxon>Myxococcales</taxon>
        <taxon>Cystobacterineae</taxon>
        <taxon>Archangiaceae</taxon>
        <taxon>Archangium</taxon>
    </lineage>
</organism>
<evidence type="ECO:0000256" key="7">
    <source>
        <dbReference type="ARBA" id="ARBA00022842"/>
    </source>
</evidence>
<dbReference type="InterPro" id="IPR013760">
    <property type="entry name" value="Topo_IIA-like_dom_sf"/>
</dbReference>
<dbReference type="InterPro" id="IPR000565">
    <property type="entry name" value="Topo_IIA_B"/>
</dbReference>
<feature type="binding site" evidence="11">
    <location>
        <position position="512"/>
    </location>
    <ligand>
        <name>Mg(2+)</name>
        <dbReference type="ChEBI" id="CHEBI:18420"/>
        <label>2</label>
    </ligand>
</feature>
<dbReference type="PRINTS" id="PR01159">
    <property type="entry name" value="DNAGYRASEB"/>
</dbReference>
<dbReference type="Pfam" id="PF00204">
    <property type="entry name" value="DNA_gyraseB"/>
    <property type="match status" value="1"/>
</dbReference>
<comment type="caution">
    <text evidence="13">The sequence shown here is derived from an EMBL/GenBank/DDBJ whole genome shotgun (WGS) entry which is preliminary data.</text>
</comment>
<dbReference type="GO" id="GO:0046872">
    <property type="term" value="F:metal ion binding"/>
    <property type="evidence" value="ECO:0007669"/>
    <property type="project" value="UniProtKB-KW"/>
</dbReference>
<feature type="site" description="Interaction with DNA" evidence="11">
    <location>
        <position position="462"/>
    </location>
</feature>
<protein>
    <recommendedName>
        <fullName evidence="11">DNA gyrase subunit B</fullName>
        <ecNumber evidence="11">5.6.2.2</ecNumber>
    </recommendedName>
</protein>
<dbReference type="Pfam" id="PF01751">
    <property type="entry name" value="Toprim"/>
    <property type="match status" value="1"/>
</dbReference>
<keyword evidence="8 11" id="KW-0799">Topoisomerase</keyword>
<feature type="site" description="Interaction with DNA" evidence="11">
    <location>
        <position position="459"/>
    </location>
</feature>
<dbReference type="NCBIfam" id="NF011501">
    <property type="entry name" value="PRK14939.1"/>
    <property type="match status" value="1"/>
</dbReference>
<dbReference type="FunFam" id="3.30.565.10:FF:000002">
    <property type="entry name" value="DNA gyrase subunit B"/>
    <property type="match status" value="1"/>
</dbReference>
<evidence type="ECO:0000313" key="14">
    <source>
        <dbReference type="Proteomes" id="UP000249061"/>
    </source>
</evidence>
<comment type="cofactor">
    <cofactor evidence="11">
        <name>Mg(2+)</name>
        <dbReference type="ChEBI" id="CHEBI:18420"/>
    </cofactor>
    <cofactor evidence="11">
        <name>Mn(2+)</name>
        <dbReference type="ChEBI" id="CHEBI:29035"/>
    </cofactor>
    <cofactor evidence="11">
        <name>Ca(2+)</name>
        <dbReference type="ChEBI" id="CHEBI:29108"/>
    </cofactor>
    <text evidence="11">Binds two Mg(2+) per subunit. The magnesium ions form salt bridges with both the protein and the DNA. Can also accept other divalent metal cations, such as Mn(2+) or Ca(2+).</text>
</comment>
<dbReference type="HAMAP" id="MF_01898">
    <property type="entry name" value="GyrB"/>
    <property type="match status" value="1"/>
</dbReference>
<dbReference type="GO" id="GO:0005737">
    <property type="term" value="C:cytoplasm"/>
    <property type="evidence" value="ECO:0007669"/>
    <property type="project" value="UniProtKB-SubCell"/>
</dbReference>
<dbReference type="PROSITE" id="PS00177">
    <property type="entry name" value="TOPOISOMERASE_II"/>
    <property type="match status" value="1"/>
</dbReference>
<dbReference type="Pfam" id="PF21249">
    <property type="entry name" value="GyrB_hook"/>
    <property type="match status" value="1"/>
</dbReference>
<comment type="subunit">
    <text evidence="11">Heterotetramer, composed of two GyrA and two GyrB chains. In the heterotetramer, GyrA contains the active site tyrosine that forms a transient covalent intermediate with DNA, while GyrB binds cofactors and catalyzes ATP hydrolysis.</text>
</comment>
<evidence type="ECO:0000256" key="9">
    <source>
        <dbReference type="ARBA" id="ARBA00023125"/>
    </source>
</evidence>
<evidence type="ECO:0000256" key="4">
    <source>
        <dbReference type="ARBA" id="ARBA00022723"/>
    </source>
</evidence>
<dbReference type="Pfam" id="PF18053">
    <property type="entry name" value="GyrB_insert"/>
    <property type="match status" value="1"/>
</dbReference>
<dbReference type="InterPro" id="IPR018522">
    <property type="entry name" value="TopoIIA_CS"/>
</dbReference>
<dbReference type="CDD" id="cd00822">
    <property type="entry name" value="TopoII_Trans_DNA_gyrase"/>
    <property type="match status" value="1"/>
</dbReference>
<dbReference type="InterPro" id="IPR036890">
    <property type="entry name" value="HATPase_C_sf"/>
</dbReference>
<dbReference type="PROSITE" id="PS50880">
    <property type="entry name" value="TOPRIM"/>
    <property type="match status" value="1"/>
</dbReference>
<dbReference type="SUPFAM" id="SSF55874">
    <property type="entry name" value="ATPase domain of HSP90 chaperone/DNA topoisomerase II/histidine kinase"/>
    <property type="match status" value="1"/>
</dbReference>
<dbReference type="InterPro" id="IPR003594">
    <property type="entry name" value="HATPase_dom"/>
</dbReference>
<dbReference type="InterPro" id="IPR049353">
    <property type="entry name" value="GyrB_hook"/>
</dbReference>
<dbReference type="InterPro" id="IPR001241">
    <property type="entry name" value="Topo_IIA"/>
</dbReference>
<comment type="similarity">
    <text evidence="2 11">Belongs to the type II topoisomerase GyrB family.</text>
</comment>
<dbReference type="PANTHER" id="PTHR45866">
    <property type="entry name" value="DNA GYRASE/TOPOISOMERASE SUBUNIT B"/>
    <property type="match status" value="1"/>
</dbReference>
<dbReference type="InterPro" id="IPR002288">
    <property type="entry name" value="DNA_gyrase_B_C"/>
</dbReference>
<dbReference type="Gene3D" id="3.30.565.10">
    <property type="entry name" value="Histidine kinase-like ATPase, C-terminal domain"/>
    <property type="match status" value="1"/>
</dbReference>
<dbReference type="PRINTS" id="PR00418">
    <property type="entry name" value="TPI2FAMILY"/>
</dbReference>
<dbReference type="EMBL" id="QFQP01000064">
    <property type="protein sequence ID" value="PZR04106.1"/>
    <property type="molecule type" value="Genomic_DNA"/>
</dbReference>
<accession>A0A2W5SX14</accession>
<dbReference type="SMART" id="SM00387">
    <property type="entry name" value="HATPase_c"/>
    <property type="match status" value="1"/>
</dbReference>
<dbReference type="SUPFAM" id="SSF54211">
    <property type="entry name" value="Ribosomal protein S5 domain 2-like"/>
    <property type="match status" value="1"/>
</dbReference>
<dbReference type="SMART" id="SM00433">
    <property type="entry name" value="TOP2c"/>
    <property type="match status" value="1"/>
</dbReference>
<feature type="binding site" evidence="11">
    <location>
        <position position="512"/>
    </location>
    <ligand>
        <name>Mg(2+)</name>
        <dbReference type="ChEBI" id="CHEBI:18420"/>
        <label>1</label>
        <note>catalytic</note>
    </ligand>
</feature>
<dbReference type="EC" id="5.6.2.2" evidence="11"/>
<dbReference type="GO" id="GO:0005524">
    <property type="term" value="F:ATP binding"/>
    <property type="evidence" value="ECO:0007669"/>
    <property type="project" value="UniProtKB-UniRule"/>
</dbReference>
<dbReference type="InterPro" id="IPR006171">
    <property type="entry name" value="TOPRIM_dom"/>
</dbReference>
<dbReference type="Pfam" id="PF00986">
    <property type="entry name" value="DNA_gyraseB_C"/>
    <property type="match status" value="1"/>
</dbReference>
<dbReference type="GO" id="GO:0005694">
    <property type="term" value="C:chromosome"/>
    <property type="evidence" value="ECO:0007669"/>
    <property type="project" value="InterPro"/>
</dbReference>
<dbReference type="GO" id="GO:0003918">
    <property type="term" value="F:DNA topoisomerase type II (double strand cut, ATP-hydrolyzing) activity"/>
    <property type="evidence" value="ECO:0007669"/>
    <property type="project" value="UniProtKB-UniRule"/>
</dbReference>
<dbReference type="PANTHER" id="PTHR45866:SF1">
    <property type="entry name" value="DNA GYRASE SUBUNIT B, MITOCHONDRIAL"/>
    <property type="match status" value="1"/>
</dbReference>
<dbReference type="InterPro" id="IPR041423">
    <property type="entry name" value="GyrB_insert"/>
</dbReference>
<comment type="miscellaneous">
    <text evidence="11">Few gyrases are as efficient as E.coli at forming negative supercoils. Not all organisms have 2 type II topoisomerases; in organisms with a single type II topoisomerase this enzyme also has to decatenate newly replicated chromosomes.</text>
</comment>
<keyword evidence="9" id="KW-0238">DNA-binding</keyword>
<feature type="binding site" evidence="11">
    <location>
        <position position="434"/>
    </location>
    <ligand>
        <name>Mg(2+)</name>
        <dbReference type="ChEBI" id="CHEBI:18420"/>
        <label>1</label>
        <note>catalytic</note>
    </ligand>
</feature>
<evidence type="ECO:0000256" key="8">
    <source>
        <dbReference type="ARBA" id="ARBA00023029"/>
    </source>
</evidence>
<dbReference type="InterPro" id="IPR013506">
    <property type="entry name" value="Topo_IIA_bsu_dom2"/>
</dbReference>
<dbReference type="Proteomes" id="UP000249061">
    <property type="component" value="Unassembled WGS sequence"/>
</dbReference>
<comment type="catalytic activity">
    <reaction evidence="1 11">
        <text>ATP-dependent breakage, passage and rejoining of double-stranded DNA.</text>
        <dbReference type="EC" id="5.6.2.2"/>
    </reaction>
</comment>
<dbReference type="CDD" id="cd03366">
    <property type="entry name" value="TOPRIM_TopoIIA_GyrB"/>
    <property type="match status" value="1"/>
</dbReference>
<keyword evidence="4 11" id="KW-0479">Metal-binding</keyword>
<dbReference type="SUPFAM" id="SSF56719">
    <property type="entry name" value="Type II DNA topoisomerase"/>
    <property type="match status" value="1"/>
</dbReference>
<sequence>MDTPTPTPEAPKPVEYNAASITVLEGLEAVRKRPGMYIGDTFFRGLHHLVYEVVDNSVDEALAGFATQVNVFIHVDNSISVVDDGRGIPVGPHPSVPGMDTLDVVMTKLHAGGKFENSAYKVSGGLHGVGVSCVNALSDWLKVEVQRNGKVYQQDYARGVPQHQVTEIGVTDKRGTKVSFHPDPTIFEVKDYDFDTLSARLRELAFLNAGLHITITDERSGKSHDFKFEGGIASFVEYINSSKTRLHDKPITFKGEKDQVQVEIAMQWNEGYDEKIFTFANNINTPEGGTHLSGFKAALTKSINGYAERTGLWKDLKEQPTGDDAREGLATVISVKIPQPQFEGQTKQKLGNSEVKGLVESIVNEKLQAWLDENPQNAKKIIGKIGDAARARIAARKARETVRRKGVLDGLSLPGKLADCRSKDPSESELFIVEGDSAGGSAKQGRDPQFQAILPLRGKILNVEKARIEKMLSSELIVTLITALGTGVRAGSNTDDYKPDDIRYHRIVLMTDADVDGSHIRTLLLTFFFRQMPEIIEKGYVYIAQPPLFKITRGKRELYLKDEDAKDQFLLSIAGERTKLVRADKTELSGEELMGLLSKVIKYQKRLERMSLRKDSRVVDAIIQSTTLTPEMLKEDEKAVEQLNNMLEYLETRHPELVEWLAKNETKRVADPEHSAKKYIIATELNGSPRDTVIDVPFLTSPEFRELATLKESFKAFGAAPYELHIGEAKFTANTYQEVLKYALDDASHGVQMQRYKGLGEMNPEQLQETTMDPKVRTMLQVKISDAVEAERMFALLMGDEVEPRRQFIEENALNATLDL</sequence>
<proteinExistence type="inferred from homology"/>
<gene>
    <name evidence="11 13" type="primary">gyrB</name>
    <name evidence="13" type="ORF">DI536_34820</name>
</gene>
<dbReference type="InterPro" id="IPR020568">
    <property type="entry name" value="Ribosomal_Su5_D2-typ_SF"/>
</dbReference>
<reference evidence="13 14" key="1">
    <citation type="submission" date="2017-08" db="EMBL/GenBank/DDBJ databases">
        <title>Infants hospitalized years apart are colonized by the same room-sourced microbial strains.</title>
        <authorList>
            <person name="Brooks B."/>
            <person name="Olm M.R."/>
            <person name="Firek B.A."/>
            <person name="Baker R."/>
            <person name="Thomas B.C."/>
            <person name="Morowitz M.J."/>
            <person name="Banfield J.F."/>
        </authorList>
    </citation>
    <scope>NUCLEOTIDE SEQUENCE [LARGE SCALE GENOMIC DNA]</scope>
    <source>
        <strain evidence="13">S2_003_000_R2_14</strain>
    </source>
</reference>
<dbReference type="InterPro" id="IPR014721">
    <property type="entry name" value="Ribsml_uS5_D2-typ_fold_subgr"/>
</dbReference>
<feature type="domain" description="Toprim" evidence="12">
    <location>
        <begin position="428"/>
        <end position="547"/>
    </location>
</feature>
<dbReference type="GO" id="GO:0003677">
    <property type="term" value="F:DNA binding"/>
    <property type="evidence" value="ECO:0007669"/>
    <property type="project" value="UniProtKB-KW"/>
</dbReference>
<dbReference type="GO" id="GO:0006261">
    <property type="term" value="P:DNA-templated DNA replication"/>
    <property type="evidence" value="ECO:0007669"/>
    <property type="project" value="UniProtKB-UniRule"/>
</dbReference>
<dbReference type="GO" id="GO:0006265">
    <property type="term" value="P:DNA topological change"/>
    <property type="evidence" value="ECO:0007669"/>
    <property type="project" value="UniProtKB-UniRule"/>
</dbReference>
<evidence type="ECO:0000256" key="1">
    <source>
        <dbReference type="ARBA" id="ARBA00000185"/>
    </source>
</evidence>
<evidence type="ECO:0000256" key="3">
    <source>
        <dbReference type="ARBA" id="ARBA00022490"/>
    </source>
</evidence>
<dbReference type="FunFam" id="3.30.230.10:FF:000005">
    <property type="entry name" value="DNA gyrase subunit B"/>
    <property type="match status" value="1"/>
</dbReference>
<evidence type="ECO:0000256" key="10">
    <source>
        <dbReference type="ARBA" id="ARBA00023235"/>
    </source>
</evidence>
<keyword evidence="5 11" id="KW-0547">Nucleotide-binding</keyword>
<dbReference type="Gene3D" id="3.30.230.10">
    <property type="match status" value="1"/>
</dbReference>
<dbReference type="NCBIfam" id="TIGR01059">
    <property type="entry name" value="gyrB"/>
    <property type="match status" value="1"/>
</dbReference>
<keyword evidence="10 11" id="KW-0413">Isomerase</keyword>
<keyword evidence="6 11" id="KW-0067">ATP-binding</keyword>
<comment type="subcellular location">
    <subcellularLocation>
        <location evidence="11">Cytoplasm</location>
    </subcellularLocation>
</comment>
<evidence type="ECO:0000313" key="13">
    <source>
        <dbReference type="EMBL" id="PZR04106.1"/>
    </source>
</evidence>
<name>A0A2W5SX14_9BACT</name>